<evidence type="ECO:0000313" key="8">
    <source>
        <dbReference type="EMBL" id="KAF3853566.1"/>
    </source>
</evidence>
<dbReference type="Gene3D" id="3.30.420.60">
    <property type="entry name" value="eRF1 domain 2"/>
    <property type="match status" value="1"/>
</dbReference>
<comment type="subcellular location">
    <subcellularLocation>
        <location evidence="2">Cytoplasm</location>
    </subcellularLocation>
</comment>
<dbReference type="GO" id="GO:0005737">
    <property type="term" value="C:cytoplasm"/>
    <property type="evidence" value="ECO:0007669"/>
    <property type="project" value="UniProtKB-SubCell"/>
</dbReference>
<evidence type="ECO:0000256" key="3">
    <source>
        <dbReference type="ARBA" id="ARBA00009504"/>
    </source>
</evidence>
<dbReference type="FunFam" id="3.30.420.60:FF:000002">
    <property type="entry name" value="Protein pelota homolog"/>
    <property type="match status" value="1"/>
</dbReference>
<dbReference type="FunFam" id="2.30.30.870:FF:000001">
    <property type="entry name" value="Protein pelota homolog"/>
    <property type="match status" value="1"/>
</dbReference>
<evidence type="ECO:0000313" key="9">
    <source>
        <dbReference type="Proteomes" id="UP000518266"/>
    </source>
</evidence>
<dbReference type="PANTHER" id="PTHR10853">
    <property type="entry name" value="PELOTA"/>
    <property type="match status" value="1"/>
</dbReference>
<evidence type="ECO:0000256" key="1">
    <source>
        <dbReference type="ARBA" id="ARBA00001968"/>
    </source>
</evidence>
<dbReference type="InterPro" id="IPR005141">
    <property type="entry name" value="eRF1_2"/>
</dbReference>
<dbReference type="FunFam" id="3.30.1330.30:FF:000008">
    <property type="entry name" value="Protein pelota homolog"/>
    <property type="match status" value="1"/>
</dbReference>
<dbReference type="InterPro" id="IPR005142">
    <property type="entry name" value="eRF1_3"/>
</dbReference>
<dbReference type="GO" id="GO:0046872">
    <property type="term" value="F:metal ion binding"/>
    <property type="evidence" value="ECO:0007669"/>
    <property type="project" value="UniProtKB-KW"/>
</dbReference>
<dbReference type="GO" id="GO:0071025">
    <property type="term" value="P:RNA surveillance"/>
    <property type="evidence" value="ECO:0007669"/>
    <property type="project" value="InterPro"/>
</dbReference>
<evidence type="ECO:0000259" key="7">
    <source>
        <dbReference type="SMART" id="SM01194"/>
    </source>
</evidence>
<evidence type="ECO:0000256" key="2">
    <source>
        <dbReference type="ARBA" id="ARBA00004496"/>
    </source>
</evidence>
<organism evidence="8 9">
    <name type="scientific">Dissostichus mawsoni</name>
    <name type="common">Antarctic cod</name>
    <dbReference type="NCBI Taxonomy" id="36200"/>
    <lineage>
        <taxon>Eukaryota</taxon>
        <taxon>Metazoa</taxon>
        <taxon>Chordata</taxon>
        <taxon>Craniata</taxon>
        <taxon>Vertebrata</taxon>
        <taxon>Euteleostomi</taxon>
        <taxon>Actinopterygii</taxon>
        <taxon>Neopterygii</taxon>
        <taxon>Teleostei</taxon>
        <taxon>Neoteleostei</taxon>
        <taxon>Acanthomorphata</taxon>
        <taxon>Eupercaria</taxon>
        <taxon>Perciformes</taxon>
        <taxon>Notothenioidei</taxon>
        <taxon>Nototheniidae</taxon>
        <taxon>Dissostichus</taxon>
    </lineage>
</organism>
<dbReference type="InterPro" id="IPR004405">
    <property type="entry name" value="TF_pelota"/>
</dbReference>
<dbReference type="InterPro" id="IPR038069">
    <property type="entry name" value="Pelota/DOM34_N"/>
</dbReference>
<dbReference type="Gene3D" id="2.30.30.870">
    <property type="entry name" value="Pelota, domain A"/>
    <property type="match status" value="1"/>
</dbReference>
<keyword evidence="6" id="KW-0479">Metal-binding</keyword>
<dbReference type="Pfam" id="PF26356">
    <property type="entry name" value="Pelota_N"/>
    <property type="match status" value="1"/>
</dbReference>
<dbReference type="InterPro" id="IPR042226">
    <property type="entry name" value="eFR1_2_sf"/>
</dbReference>
<sequence length="527" mass="59084">MMLCTDLMGPTNEVHVVFVKELGDHVGAKGEGDATVVLSPAQHIFVWVGPQQVAEEALVRHVSGAHDPSHLLHRLEVWGKSWTNTSMATEDLLINNGCNRQTVEAVSEGALMVSSQQKEVFWVFDLVCQQQADGLQRLFASVHIIPQEQGGLKFEQDWLAEEDLPRFEAKTTDFILCQLNIFASQVTLMPDEAEDMWHTYNLLQVGDSLRASTIRKVQTESATGSVGSSRVRVTLTLCVETIDFDSHACQLRVKGTNLEENQYVKMGAYHTIELELNRKFTLAKKSWDSIVLDRIEQACDATQKADVAAVVMQEGLANLVLVTPAMTLLRAKVEVTIPRKRRGSCTQHEKALERFYEAVMQAILRHINFDVVKCMLVASPGFVKDQFITYLYKEAVRQDNKVLLENRPKFMLAASEVRALEDFYKMLQHEPDRAFYGVAHVEKAADVLAVDTLLISDILFRHQDVPTRSRYVRLVDNVKDNGGNVRIFSSLHVSGEQLTQLSGVAAILRFPIADLSEPEDDSSSDDD</sequence>
<dbReference type="GO" id="GO:0070481">
    <property type="term" value="P:nuclear-transcribed mRNA catabolic process, non-stop decay"/>
    <property type="evidence" value="ECO:0007669"/>
    <property type="project" value="InterPro"/>
</dbReference>
<dbReference type="GO" id="GO:0032790">
    <property type="term" value="P:ribosome disassembly"/>
    <property type="evidence" value="ECO:0007669"/>
    <property type="project" value="TreeGrafter"/>
</dbReference>
<comment type="cofactor">
    <cofactor evidence="1">
        <name>a divalent metal cation</name>
        <dbReference type="ChEBI" id="CHEBI:60240"/>
    </cofactor>
</comment>
<dbReference type="SUPFAM" id="SSF53137">
    <property type="entry name" value="Translational machinery components"/>
    <property type="match status" value="1"/>
</dbReference>
<keyword evidence="9" id="KW-1185">Reference proteome</keyword>
<dbReference type="SUPFAM" id="SSF55315">
    <property type="entry name" value="L30e-like"/>
    <property type="match status" value="1"/>
</dbReference>
<dbReference type="Gene3D" id="3.30.1330.30">
    <property type="match status" value="1"/>
</dbReference>
<dbReference type="SMART" id="SM01194">
    <property type="entry name" value="eRF1_1"/>
    <property type="match status" value="1"/>
</dbReference>
<dbReference type="Proteomes" id="UP000518266">
    <property type="component" value="Unassembled WGS sequence"/>
</dbReference>
<comment type="similarity">
    <text evidence="3">Belongs to the eukaryotic release factor 1 family. Pelota subfamily.</text>
</comment>
<name>A0A7J5YVW0_DISMA</name>
<dbReference type="InterPro" id="IPR029064">
    <property type="entry name" value="Ribosomal_eL30-like_sf"/>
</dbReference>
<dbReference type="GO" id="GO:0070651">
    <property type="term" value="P:nonfunctional rRNA decay"/>
    <property type="evidence" value="ECO:0007669"/>
    <property type="project" value="TreeGrafter"/>
</dbReference>
<dbReference type="InterPro" id="IPR005140">
    <property type="entry name" value="eRF1_Pelota-like_N"/>
</dbReference>
<dbReference type="SUPFAM" id="SSF159065">
    <property type="entry name" value="Dom34/Pelota N-terminal domain-like"/>
    <property type="match status" value="1"/>
</dbReference>
<protein>
    <recommendedName>
        <fullName evidence="4">Protein pelota homolog</fullName>
    </recommendedName>
</protein>
<accession>A0A7J5YVW0</accession>
<feature type="domain" description="eRF1/Pelota-like N-terminal" evidence="7">
    <location>
        <begin position="177"/>
        <end position="300"/>
    </location>
</feature>
<evidence type="ECO:0000256" key="6">
    <source>
        <dbReference type="ARBA" id="ARBA00022723"/>
    </source>
</evidence>
<reference evidence="8 9" key="1">
    <citation type="submission" date="2020-03" db="EMBL/GenBank/DDBJ databases">
        <title>Dissostichus mawsoni Genome sequencing and assembly.</title>
        <authorList>
            <person name="Park H."/>
        </authorList>
    </citation>
    <scope>NUCLEOTIDE SEQUENCE [LARGE SCALE GENOMIC DNA]</scope>
    <source>
        <strain evidence="8">DM0001</strain>
        <tissue evidence="8">Muscle</tissue>
    </source>
</reference>
<proteinExistence type="inferred from homology"/>
<dbReference type="Pfam" id="PF03465">
    <property type="entry name" value="eRF1_3"/>
    <property type="match status" value="1"/>
</dbReference>
<dbReference type="OrthoDB" id="10249111at2759"/>
<dbReference type="EMBL" id="JAAKFY010000008">
    <property type="protein sequence ID" value="KAF3853566.1"/>
    <property type="molecule type" value="Genomic_DNA"/>
</dbReference>
<dbReference type="PANTHER" id="PTHR10853:SF0">
    <property type="entry name" value="PROTEIN PELOTA HOMOLOG"/>
    <property type="match status" value="1"/>
</dbReference>
<evidence type="ECO:0000256" key="4">
    <source>
        <dbReference type="ARBA" id="ARBA00022104"/>
    </source>
</evidence>
<evidence type="ECO:0000256" key="5">
    <source>
        <dbReference type="ARBA" id="ARBA00022490"/>
    </source>
</evidence>
<dbReference type="Pfam" id="PF03464">
    <property type="entry name" value="eRF1_2"/>
    <property type="match status" value="1"/>
</dbReference>
<comment type="caution">
    <text evidence="8">The sequence shown here is derived from an EMBL/GenBank/DDBJ whole genome shotgun (WGS) entry which is preliminary data.</text>
</comment>
<dbReference type="AlphaFoldDB" id="A0A7J5YVW0"/>
<keyword evidence="5" id="KW-0963">Cytoplasm</keyword>
<dbReference type="InterPro" id="IPR058547">
    <property type="entry name" value="Pelota_N"/>
</dbReference>
<dbReference type="GO" id="GO:0070966">
    <property type="term" value="P:nuclear-transcribed mRNA catabolic process, no-go decay"/>
    <property type="evidence" value="ECO:0007669"/>
    <property type="project" value="InterPro"/>
</dbReference>
<gene>
    <name evidence="8" type="ORF">F7725_014254</name>
</gene>